<dbReference type="EMBL" id="LT552960">
    <property type="protein sequence ID" value="SAL99668.1"/>
    <property type="molecule type" value="Genomic_DNA"/>
</dbReference>
<reference evidence="2" key="1">
    <citation type="submission" date="2016-04" db="EMBL/GenBank/DDBJ databases">
        <authorList>
            <person name="Evans L.H."/>
            <person name="Alamgir A."/>
            <person name="Owens N."/>
            <person name="Weber N.D."/>
            <person name="Virtaneva K."/>
            <person name="Barbian K."/>
            <person name="Babar A."/>
            <person name="Rosenke K."/>
        </authorList>
    </citation>
    <scope>NUCLEOTIDE SEQUENCE [LARGE SCALE GENOMIC DNA]</scope>
    <source>
        <strain evidence="2">CBS 101.48</strain>
    </source>
</reference>
<evidence type="ECO:0000313" key="3">
    <source>
        <dbReference type="Proteomes" id="UP000078561"/>
    </source>
</evidence>
<dbReference type="Proteomes" id="UP000078561">
    <property type="component" value="Unassembled WGS sequence"/>
</dbReference>
<feature type="compositionally biased region" description="Polar residues" evidence="1">
    <location>
        <begin position="1"/>
        <end position="16"/>
    </location>
</feature>
<accession>A0A163LYU9</accession>
<proteinExistence type="predicted"/>
<keyword evidence="3" id="KW-1185">Reference proteome</keyword>
<dbReference type="InParanoid" id="A0A163LYU9"/>
<feature type="region of interest" description="Disordered" evidence="1">
    <location>
        <begin position="1"/>
        <end position="72"/>
    </location>
</feature>
<evidence type="ECO:0000256" key="1">
    <source>
        <dbReference type="SAM" id="MobiDB-lite"/>
    </source>
</evidence>
<gene>
    <name evidence="2" type="primary">ABSGL_05313.1 scaffold 6959</name>
</gene>
<name>A0A163LYU9_ABSGL</name>
<protein>
    <submittedName>
        <fullName evidence="2">Uncharacterized protein</fullName>
    </submittedName>
</protein>
<dbReference type="OrthoDB" id="2290230at2759"/>
<dbReference type="AlphaFoldDB" id="A0A163LYU9"/>
<organism evidence="2">
    <name type="scientific">Absidia glauca</name>
    <name type="common">Pin mould</name>
    <dbReference type="NCBI Taxonomy" id="4829"/>
    <lineage>
        <taxon>Eukaryota</taxon>
        <taxon>Fungi</taxon>
        <taxon>Fungi incertae sedis</taxon>
        <taxon>Mucoromycota</taxon>
        <taxon>Mucoromycotina</taxon>
        <taxon>Mucoromycetes</taxon>
        <taxon>Mucorales</taxon>
        <taxon>Cunninghamellaceae</taxon>
        <taxon>Absidia</taxon>
    </lineage>
</organism>
<feature type="compositionally biased region" description="Polar residues" evidence="1">
    <location>
        <begin position="48"/>
        <end position="59"/>
    </location>
</feature>
<sequence>MATTKSPSSASRVSLQNKHDHKRRQKTIDDPLSTVHTSSDDIRGDLQLEQQRSHPQTKLQHPPPPSCSDRKSTVIYAGPHFMNDAPSPSLLPLPTEARCHYKQPHGFYSSYRSDPLFEIQDKLRTILKIKI</sequence>
<evidence type="ECO:0000313" key="2">
    <source>
        <dbReference type="EMBL" id="SAL99668.1"/>
    </source>
</evidence>